<keyword evidence="2" id="KW-1185">Reference proteome</keyword>
<name>A0ACB9EH14_ARCLA</name>
<evidence type="ECO:0000313" key="1">
    <source>
        <dbReference type="EMBL" id="KAI3758122.1"/>
    </source>
</evidence>
<comment type="caution">
    <text evidence="1">The sequence shown here is derived from an EMBL/GenBank/DDBJ whole genome shotgun (WGS) entry which is preliminary data.</text>
</comment>
<reference evidence="1 2" key="2">
    <citation type="journal article" date="2022" name="Mol. Ecol. Resour.">
        <title>The genomes of chicory, endive, great burdock and yacon provide insights into Asteraceae paleo-polyploidization history and plant inulin production.</title>
        <authorList>
            <person name="Fan W."/>
            <person name="Wang S."/>
            <person name="Wang H."/>
            <person name="Wang A."/>
            <person name="Jiang F."/>
            <person name="Liu H."/>
            <person name="Zhao H."/>
            <person name="Xu D."/>
            <person name="Zhang Y."/>
        </authorList>
    </citation>
    <scope>NUCLEOTIDE SEQUENCE [LARGE SCALE GENOMIC DNA]</scope>
    <source>
        <strain evidence="2">cv. Niubang</strain>
    </source>
</reference>
<accession>A0ACB9EH14</accession>
<organism evidence="1 2">
    <name type="scientific">Arctium lappa</name>
    <name type="common">Greater burdock</name>
    <name type="synonym">Lappa major</name>
    <dbReference type="NCBI Taxonomy" id="4217"/>
    <lineage>
        <taxon>Eukaryota</taxon>
        <taxon>Viridiplantae</taxon>
        <taxon>Streptophyta</taxon>
        <taxon>Embryophyta</taxon>
        <taxon>Tracheophyta</taxon>
        <taxon>Spermatophyta</taxon>
        <taxon>Magnoliopsida</taxon>
        <taxon>eudicotyledons</taxon>
        <taxon>Gunneridae</taxon>
        <taxon>Pentapetalae</taxon>
        <taxon>asterids</taxon>
        <taxon>campanulids</taxon>
        <taxon>Asterales</taxon>
        <taxon>Asteraceae</taxon>
        <taxon>Carduoideae</taxon>
        <taxon>Cardueae</taxon>
        <taxon>Arctiinae</taxon>
        <taxon>Arctium</taxon>
    </lineage>
</organism>
<protein>
    <submittedName>
        <fullName evidence="1">Uncharacterized protein</fullName>
    </submittedName>
</protein>
<dbReference type="EMBL" id="CM042048">
    <property type="protein sequence ID" value="KAI3758122.1"/>
    <property type="molecule type" value="Genomic_DNA"/>
</dbReference>
<reference evidence="2" key="1">
    <citation type="journal article" date="2022" name="Mol. Ecol. Resour.">
        <title>The genomes of chicory, endive, great burdock and yacon provide insights into Asteraceae palaeo-polyploidization history and plant inulin production.</title>
        <authorList>
            <person name="Fan W."/>
            <person name="Wang S."/>
            <person name="Wang H."/>
            <person name="Wang A."/>
            <person name="Jiang F."/>
            <person name="Liu H."/>
            <person name="Zhao H."/>
            <person name="Xu D."/>
            <person name="Zhang Y."/>
        </authorList>
    </citation>
    <scope>NUCLEOTIDE SEQUENCE [LARGE SCALE GENOMIC DNA]</scope>
    <source>
        <strain evidence="2">cv. Niubang</strain>
    </source>
</reference>
<proteinExistence type="predicted"/>
<dbReference type="Proteomes" id="UP001055879">
    <property type="component" value="Linkage Group LG02"/>
</dbReference>
<gene>
    <name evidence="1" type="ORF">L6452_05672</name>
</gene>
<sequence length="150" mass="17451">MPGSNGTDYTMRIFNYNGSDPEIVGLAINFPHGIIDLIEALLVPKLILAGRLPDQQNATVLWELSFPNCWIRNLISALWQLKWYWKEESKWRTVFWLSTYWNSWRPDHCSTELIIWPMVCGYYAFIPVLNCNNGVLLDHQESHLILTPQG</sequence>
<evidence type="ECO:0000313" key="2">
    <source>
        <dbReference type="Proteomes" id="UP001055879"/>
    </source>
</evidence>